<evidence type="ECO:0000313" key="2">
    <source>
        <dbReference type="Proteomes" id="UP001187192"/>
    </source>
</evidence>
<evidence type="ECO:0000313" key="1">
    <source>
        <dbReference type="EMBL" id="GMN49831.1"/>
    </source>
</evidence>
<sequence length="162" mass="18636">MDAATDEHHNATGGRRRLRIDGGDHMFALIERQMDKLKEMLSLPCIFWPSKVSMEFGWYREESLALSYQTDGNNDPQMPFQRHRLVLPFLSNYSSSILPISAVDYKEMIRGGNSVGSEDTVVIRQKKEPKVWNIYSSLNILSLRHALYPWPLSIVGEEPLRV</sequence>
<protein>
    <submittedName>
        <fullName evidence="1">Uncharacterized protein</fullName>
    </submittedName>
</protein>
<reference evidence="1" key="1">
    <citation type="submission" date="2023-07" db="EMBL/GenBank/DDBJ databases">
        <title>draft genome sequence of fig (Ficus carica).</title>
        <authorList>
            <person name="Takahashi T."/>
            <person name="Nishimura K."/>
        </authorList>
    </citation>
    <scope>NUCLEOTIDE SEQUENCE</scope>
</reference>
<dbReference type="Gramene" id="FCD_00032940-RA">
    <property type="protein sequence ID" value="FCD_00032940-RA:cds"/>
    <property type="gene ID" value="FCD_00032940"/>
</dbReference>
<accession>A0AA88ASH1</accession>
<dbReference type="Proteomes" id="UP001187192">
    <property type="component" value="Unassembled WGS sequence"/>
</dbReference>
<dbReference type="EMBL" id="BTGU01000032">
    <property type="protein sequence ID" value="GMN49831.1"/>
    <property type="molecule type" value="Genomic_DNA"/>
</dbReference>
<organism evidence="1 2">
    <name type="scientific">Ficus carica</name>
    <name type="common">Common fig</name>
    <dbReference type="NCBI Taxonomy" id="3494"/>
    <lineage>
        <taxon>Eukaryota</taxon>
        <taxon>Viridiplantae</taxon>
        <taxon>Streptophyta</taxon>
        <taxon>Embryophyta</taxon>
        <taxon>Tracheophyta</taxon>
        <taxon>Spermatophyta</taxon>
        <taxon>Magnoliopsida</taxon>
        <taxon>eudicotyledons</taxon>
        <taxon>Gunneridae</taxon>
        <taxon>Pentapetalae</taxon>
        <taxon>rosids</taxon>
        <taxon>fabids</taxon>
        <taxon>Rosales</taxon>
        <taxon>Moraceae</taxon>
        <taxon>Ficeae</taxon>
        <taxon>Ficus</taxon>
    </lineage>
</organism>
<name>A0AA88ASH1_FICCA</name>
<gene>
    <name evidence="1" type="ORF">TIFTF001_019001</name>
</gene>
<keyword evidence="2" id="KW-1185">Reference proteome</keyword>
<comment type="caution">
    <text evidence="1">The sequence shown here is derived from an EMBL/GenBank/DDBJ whole genome shotgun (WGS) entry which is preliminary data.</text>
</comment>
<dbReference type="AlphaFoldDB" id="A0AA88ASH1"/>
<proteinExistence type="predicted"/>